<evidence type="ECO:0000313" key="2">
    <source>
        <dbReference type="Proteomes" id="UP001188597"/>
    </source>
</evidence>
<keyword evidence="2" id="KW-1185">Reference proteome</keyword>
<dbReference type="EMBL" id="JAVXUP010000344">
    <property type="protein sequence ID" value="KAK3030325.1"/>
    <property type="molecule type" value="Genomic_DNA"/>
</dbReference>
<gene>
    <name evidence="1" type="ORF">RJ639_039328</name>
</gene>
<organism evidence="1 2">
    <name type="scientific">Escallonia herrerae</name>
    <dbReference type="NCBI Taxonomy" id="1293975"/>
    <lineage>
        <taxon>Eukaryota</taxon>
        <taxon>Viridiplantae</taxon>
        <taxon>Streptophyta</taxon>
        <taxon>Embryophyta</taxon>
        <taxon>Tracheophyta</taxon>
        <taxon>Spermatophyta</taxon>
        <taxon>Magnoliopsida</taxon>
        <taxon>eudicotyledons</taxon>
        <taxon>Gunneridae</taxon>
        <taxon>Pentapetalae</taxon>
        <taxon>asterids</taxon>
        <taxon>campanulids</taxon>
        <taxon>Escalloniales</taxon>
        <taxon>Escalloniaceae</taxon>
        <taxon>Escallonia</taxon>
    </lineage>
</organism>
<sequence length="160" mass="18365">MSIICRFDCVYLDDDLRVAKDIRGDYLVVDRAPYEWKECFALRKPMSMALGIFVLFQMSHAQEAQERDSRGWLELQLCQIRDKGSVDCRNAVRLVGGLGPPRGCLEDVWPPLYVGSGFLIFLSVVVLSRHFIDGNHFLSTKKEKSLEIRKDPSARISQIW</sequence>
<dbReference type="Proteomes" id="UP001188597">
    <property type="component" value="Unassembled WGS sequence"/>
</dbReference>
<name>A0AA88WS24_9ASTE</name>
<comment type="caution">
    <text evidence="1">The sequence shown here is derived from an EMBL/GenBank/DDBJ whole genome shotgun (WGS) entry which is preliminary data.</text>
</comment>
<protein>
    <submittedName>
        <fullName evidence="1">Uncharacterized protein</fullName>
    </submittedName>
</protein>
<reference evidence="1" key="1">
    <citation type="submission" date="2022-12" db="EMBL/GenBank/DDBJ databases">
        <title>Draft genome assemblies for two species of Escallonia (Escalloniales).</title>
        <authorList>
            <person name="Chanderbali A."/>
            <person name="Dervinis C."/>
            <person name="Anghel I."/>
            <person name="Soltis D."/>
            <person name="Soltis P."/>
            <person name="Zapata F."/>
        </authorList>
    </citation>
    <scope>NUCLEOTIDE SEQUENCE</scope>
    <source>
        <strain evidence="1">UCBG64.0493</strain>
        <tissue evidence="1">Leaf</tissue>
    </source>
</reference>
<dbReference type="AlphaFoldDB" id="A0AA88WS24"/>
<evidence type="ECO:0000313" key="1">
    <source>
        <dbReference type="EMBL" id="KAK3030325.1"/>
    </source>
</evidence>
<accession>A0AA88WS24</accession>
<proteinExistence type="predicted"/>